<dbReference type="PROSITE" id="PS51645">
    <property type="entry name" value="PHR_CRY_ALPHA_BETA"/>
    <property type="match status" value="1"/>
</dbReference>
<keyword evidence="4 8" id="KW-0285">Flavoprotein</keyword>
<reference evidence="11 12" key="1">
    <citation type="submission" date="2018-06" db="EMBL/GenBank/DDBJ databases">
        <title>Genomic Encyclopedia of Type Strains, Phase IV (KMG-IV): sequencing the most valuable type-strain genomes for metagenomic binning, comparative biology and taxonomic classification.</title>
        <authorList>
            <person name="Goeker M."/>
        </authorList>
    </citation>
    <scope>NUCLEOTIDE SEQUENCE [LARGE SCALE GENOMIC DNA]</scope>
    <source>
        <strain evidence="11 12">DSM 24875</strain>
    </source>
</reference>
<keyword evidence="6 9" id="KW-0157">Chromophore</keyword>
<evidence type="ECO:0000313" key="12">
    <source>
        <dbReference type="Proteomes" id="UP000253529"/>
    </source>
</evidence>
<dbReference type="Proteomes" id="UP000253529">
    <property type="component" value="Unassembled WGS sequence"/>
</dbReference>
<dbReference type="PROSITE" id="PS00394">
    <property type="entry name" value="DNA_PHOTOLYASES_1_1"/>
    <property type="match status" value="1"/>
</dbReference>
<evidence type="ECO:0000256" key="5">
    <source>
        <dbReference type="ARBA" id="ARBA00022827"/>
    </source>
</evidence>
<keyword evidence="12" id="KW-1185">Reference proteome</keyword>
<sequence length="480" mass="53009">MTCDIVWLRDDFRLDDQPAIAAVAGRPALFVYIHDQRLQNGRPLGGAAKWRLERSLASLGRRLGERGARLDVVEGEADRILLALAAAAGAERALWSRRYEADAIALDRRVKAALRERGVEAASFNGRLMREPWDLARADGRPAGTFSAFWRRHRGLGPLPAPLAAPTRLVAAPWPAEAPRRTTIEALGLTPMAPDWSGDLAQGETPGEDGARATLARFLDRGLGDYADARDRLAPAATSRLSAALRFGELSPRRPATAVEAATAADPRLAAAADKYLSELGWREFSYALLYAHPDLATRALKAEFEAFPFRDDEPGFRAWARGRTGYPVVDAGMRQLWRTGYMHNRVRMIAASFLIKHLLIDWRRGEAWFWDTLCDADPASNPASWQWVAGSGADAAPYFRIFNPVLQGERFDPDGAYVRRWVPELQRLEASFVHAPWRAPAEALARAGVILGKTYPKPIVDHDAARARALAAFAAIRRA</sequence>
<dbReference type="PANTHER" id="PTHR11455:SF9">
    <property type="entry name" value="CRYPTOCHROME CIRCADIAN CLOCK 5 ISOFORM X1"/>
    <property type="match status" value="1"/>
</dbReference>
<dbReference type="PROSITE" id="PS00691">
    <property type="entry name" value="DNA_PHOTOLYASES_1_2"/>
    <property type="match status" value="1"/>
</dbReference>
<dbReference type="Pfam" id="PF03441">
    <property type="entry name" value="FAD_binding_7"/>
    <property type="match status" value="1"/>
</dbReference>
<proteinExistence type="inferred from homology"/>
<comment type="catalytic activity">
    <reaction evidence="7">
        <text>cyclobutadipyrimidine (in DNA) = 2 pyrimidine residues (in DNA).</text>
        <dbReference type="EC" id="4.1.99.3"/>
    </reaction>
</comment>
<dbReference type="InterPro" id="IPR014729">
    <property type="entry name" value="Rossmann-like_a/b/a_fold"/>
</dbReference>
<gene>
    <name evidence="11" type="ORF">DFR50_12591</name>
</gene>
<keyword evidence="5 8" id="KW-0274">FAD</keyword>
<dbReference type="InterPro" id="IPR005101">
    <property type="entry name" value="Cryptochr/Photolyase_FAD-bd"/>
</dbReference>
<comment type="cofactor">
    <cofactor evidence="1">
        <name>(6R)-5,10-methylene-5,6,7,8-tetrahydrofolate</name>
        <dbReference type="ChEBI" id="CHEBI:15636"/>
    </cofactor>
</comment>
<dbReference type="InterPro" id="IPR018394">
    <property type="entry name" value="DNA_photolyase_1_CS_C"/>
</dbReference>
<dbReference type="FunFam" id="1.10.579.10:FF:000003">
    <property type="entry name" value="Deoxyribodipyrimidine photo-lyase"/>
    <property type="match status" value="1"/>
</dbReference>
<evidence type="ECO:0000256" key="9">
    <source>
        <dbReference type="RuleBase" id="RU004182"/>
    </source>
</evidence>
<feature type="binding site" evidence="8">
    <location>
        <position position="276"/>
    </location>
    <ligand>
        <name>FAD</name>
        <dbReference type="ChEBI" id="CHEBI:57692"/>
    </ligand>
</feature>
<comment type="similarity">
    <text evidence="9">Belongs to the DNA photolyase family.</text>
</comment>
<dbReference type="InterPro" id="IPR006050">
    <property type="entry name" value="DNA_photolyase_N"/>
</dbReference>
<feature type="binding site" evidence="8">
    <location>
        <begin position="238"/>
        <end position="242"/>
    </location>
    <ligand>
        <name>FAD</name>
        <dbReference type="ChEBI" id="CHEBI:57692"/>
    </ligand>
</feature>
<dbReference type="Gene3D" id="1.10.579.10">
    <property type="entry name" value="DNA Cyclobutane Dipyrimidine Photolyase, subunit A, domain 3"/>
    <property type="match status" value="1"/>
</dbReference>
<dbReference type="AlphaFoldDB" id="A0A366F4B6"/>
<dbReference type="Pfam" id="PF00875">
    <property type="entry name" value="DNA_photolyase"/>
    <property type="match status" value="1"/>
</dbReference>
<evidence type="ECO:0000256" key="8">
    <source>
        <dbReference type="PIRSR" id="PIRSR602081-1"/>
    </source>
</evidence>
<dbReference type="RefSeq" id="WP_113891191.1">
    <property type="nucleotide sequence ID" value="NZ_QNRK01000025.1"/>
</dbReference>
<dbReference type="InterPro" id="IPR036134">
    <property type="entry name" value="Crypto/Photolyase_FAD-like_sf"/>
</dbReference>
<dbReference type="GO" id="GO:0071949">
    <property type="term" value="F:FAD binding"/>
    <property type="evidence" value="ECO:0007669"/>
    <property type="project" value="TreeGrafter"/>
</dbReference>
<comment type="cofactor">
    <cofactor evidence="8">
        <name>FAD</name>
        <dbReference type="ChEBI" id="CHEBI:57692"/>
    </cofactor>
    <text evidence="8">Binds 1 FAD per subunit.</text>
</comment>
<dbReference type="InterPro" id="IPR002081">
    <property type="entry name" value="Cryptochrome/DNA_photolyase_1"/>
</dbReference>
<evidence type="ECO:0000256" key="6">
    <source>
        <dbReference type="ARBA" id="ARBA00022991"/>
    </source>
</evidence>
<dbReference type="GO" id="GO:0003677">
    <property type="term" value="F:DNA binding"/>
    <property type="evidence" value="ECO:0007669"/>
    <property type="project" value="TreeGrafter"/>
</dbReference>
<keyword evidence="11" id="KW-0456">Lyase</keyword>
<dbReference type="SUPFAM" id="SSF52425">
    <property type="entry name" value="Cryptochrome/photolyase, N-terminal domain"/>
    <property type="match status" value="1"/>
</dbReference>
<dbReference type="SUPFAM" id="SSF48173">
    <property type="entry name" value="Cryptochrome/photolyase FAD-binding domain"/>
    <property type="match status" value="1"/>
</dbReference>
<evidence type="ECO:0000256" key="2">
    <source>
        <dbReference type="ARBA" id="ARBA00013149"/>
    </source>
</evidence>
<accession>A0A366F4B6</accession>
<comment type="caution">
    <text evidence="11">The sequence shown here is derived from an EMBL/GenBank/DDBJ whole genome shotgun (WGS) entry which is preliminary data.</text>
</comment>
<dbReference type="EMBL" id="QNRK01000025">
    <property type="protein sequence ID" value="RBP08609.1"/>
    <property type="molecule type" value="Genomic_DNA"/>
</dbReference>
<evidence type="ECO:0000313" key="11">
    <source>
        <dbReference type="EMBL" id="RBP08609.1"/>
    </source>
</evidence>
<dbReference type="EC" id="4.1.99.3" evidence="2"/>
<evidence type="ECO:0000256" key="1">
    <source>
        <dbReference type="ARBA" id="ARBA00001932"/>
    </source>
</evidence>
<evidence type="ECO:0000256" key="7">
    <source>
        <dbReference type="ARBA" id="ARBA00033999"/>
    </source>
</evidence>
<evidence type="ECO:0000259" key="10">
    <source>
        <dbReference type="PROSITE" id="PS51645"/>
    </source>
</evidence>
<name>A0A366F4B6_9HYPH</name>
<dbReference type="PANTHER" id="PTHR11455">
    <property type="entry name" value="CRYPTOCHROME"/>
    <property type="match status" value="1"/>
</dbReference>
<evidence type="ECO:0000256" key="4">
    <source>
        <dbReference type="ARBA" id="ARBA00022630"/>
    </source>
</evidence>
<dbReference type="OrthoDB" id="9772484at2"/>
<dbReference type="Gene3D" id="1.25.40.80">
    <property type="match status" value="1"/>
</dbReference>
<feature type="domain" description="Photolyase/cryptochrome alpha/beta" evidence="10">
    <location>
        <begin position="2"/>
        <end position="129"/>
    </location>
</feature>
<dbReference type="GO" id="GO:0009416">
    <property type="term" value="P:response to light stimulus"/>
    <property type="evidence" value="ECO:0007669"/>
    <property type="project" value="TreeGrafter"/>
</dbReference>
<evidence type="ECO:0000256" key="3">
    <source>
        <dbReference type="ARBA" id="ARBA00014046"/>
    </source>
</evidence>
<dbReference type="Gene3D" id="3.40.50.620">
    <property type="entry name" value="HUPs"/>
    <property type="match status" value="1"/>
</dbReference>
<dbReference type="PRINTS" id="PR00147">
    <property type="entry name" value="DNAPHOTLYASE"/>
</dbReference>
<dbReference type="InterPro" id="IPR036155">
    <property type="entry name" value="Crypto/Photolyase_N_sf"/>
</dbReference>
<organism evidence="11 12">
    <name type="scientific">Roseiarcus fermentans</name>
    <dbReference type="NCBI Taxonomy" id="1473586"/>
    <lineage>
        <taxon>Bacteria</taxon>
        <taxon>Pseudomonadati</taxon>
        <taxon>Pseudomonadota</taxon>
        <taxon>Alphaproteobacteria</taxon>
        <taxon>Hyphomicrobiales</taxon>
        <taxon>Roseiarcaceae</taxon>
        <taxon>Roseiarcus</taxon>
    </lineage>
</organism>
<feature type="binding site" evidence="8">
    <location>
        <begin position="376"/>
        <end position="378"/>
    </location>
    <ligand>
        <name>FAD</name>
        <dbReference type="ChEBI" id="CHEBI:57692"/>
    </ligand>
</feature>
<protein>
    <recommendedName>
        <fullName evidence="3">Deoxyribodipyrimidine photo-lyase</fullName>
        <ecNumber evidence="2">4.1.99.3</ecNumber>
    </recommendedName>
</protein>
<feature type="binding site" evidence="8">
    <location>
        <position position="226"/>
    </location>
    <ligand>
        <name>FAD</name>
        <dbReference type="ChEBI" id="CHEBI:57692"/>
    </ligand>
</feature>
<dbReference type="GO" id="GO:0000719">
    <property type="term" value="P:photoreactive repair"/>
    <property type="evidence" value="ECO:0007669"/>
    <property type="project" value="UniProtKB-ARBA"/>
</dbReference>
<dbReference type="GO" id="GO:0003904">
    <property type="term" value="F:deoxyribodipyrimidine photo-lyase activity"/>
    <property type="evidence" value="ECO:0007669"/>
    <property type="project" value="UniProtKB-EC"/>
</dbReference>